<keyword evidence="4" id="KW-1185">Reference proteome</keyword>
<gene>
    <name evidence="3" type="ORF">FJT64_017364</name>
</gene>
<keyword evidence="2" id="KW-0732">Signal</keyword>
<feature type="signal peptide" evidence="2">
    <location>
        <begin position="1"/>
        <end position="19"/>
    </location>
</feature>
<feature type="chain" id="PRO_5025471070" evidence="2">
    <location>
        <begin position="20"/>
        <end position="123"/>
    </location>
</feature>
<dbReference type="EMBL" id="VIIS01000210">
    <property type="protein sequence ID" value="KAF0311864.1"/>
    <property type="molecule type" value="Genomic_DNA"/>
</dbReference>
<evidence type="ECO:0000256" key="2">
    <source>
        <dbReference type="SAM" id="SignalP"/>
    </source>
</evidence>
<sequence>MTSFSSAVCLLAILAVVACQDGGYKEPQGYFQYLNVPAHKQYEFGWKRGNPHHFIGRYEQAKDHRFRTRVNWGDSKGGHGEHYFEYNHAPKGYGGEHHAQGYSEPEPAYAPELPAYPPLPHVA</sequence>
<evidence type="ECO:0000313" key="4">
    <source>
        <dbReference type="Proteomes" id="UP000440578"/>
    </source>
</evidence>
<protein>
    <submittedName>
        <fullName evidence="3">Uncharacterized protein</fullName>
    </submittedName>
</protein>
<proteinExistence type="predicted"/>
<feature type="region of interest" description="Disordered" evidence="1">
    <location>
        <begin position="89"/>
        <end position="115"/>
    </location>
</feature>
<comment type="caution">
    <text evidence="3">The sequence shown here is derived from an EMBL/GenBank/DDBJ whole genome shotgun (WGS) entry which is preliminary data.</text>
</comment>
<dbReference type="AlphaFoldDB" id="A0A6A4X772"/>
<name>A0A6A4X772_AMPAM</name>
<reference evidence="3 4" key="1">
    <citation type="submission" date="2019-07" db="EMBL/GenBank/DDBJ databases">
        <title>Draft genome assembly of a fouling barnacle, Amphibalanus amphitrite (Darwin, 1854): The first reference genome for Thecostraca.</title>
        <authorList>
            <person name="Kim W."/>
        </authorList>
    </citation>
    <scope>NUCLEOTIDE SEQUENCE [LARGE SCALE GENOMIC DNA]</scope>
    <source>
        <strain evidence="3">SNU_AA5</strain>
        <tissue evidence="3">Soma without cirri and trophi</tissue>
    </source>
</reference>
<organism evidence="3 4">
    <name type="scientific">Amphibalanus amphitrite</name>
    <name type="common">Striped barnacle</name>
    <name type="synonym">Balanus amphitrite</name>
    <dbReference type="NCBI Taxonomy" id="1232801"/>
    <lineage>
        <taxon>Eukaryota</taxon>
        <taxon>Metazoa</taxon>
        <taxon>Ecdysozoa</taxon>
        <taxon>Arthropoda</taxon>
        <taxon>Crustacea</taxon>
        <taxon>Multicrustacea</taxon>
        <taxon>Cirripedia</taxon>
        <taxon>Thoracica</taxon>
        <taxon>Thoracicalcarea</taxon>
        <taxon>Balanomorpha</taxon>
        <taxon>Balanoidea</taxon>
        <taxon>Balanidae</taxon>
        <taxon>Amphibalaninae</taxon>
        <taxon>Amphibalanus</taxon>
    </lineage>
</organism>
<evidence type="ECO:0000256" key="1">
    <source>
        <dbReference type="SAM" id="MobiDB-lite"/>
    </source>
</evidence>
<dbReference type="Proteomes" id="UP000440578">
    <property type="component" value="Unassembled WGS sequence"/>
</dbReference>
<dbReference type="OrthoDB" id="6372479at2759"/>
<evidence type="ECO:0000313" key="3">
    <source>
        <dbReference type="EMBL" id="KAF0311864.1"/>
    </source>
</evidence>
<accession>A0A6A4X772</accession>
<feature type="compositionally biased region" description="Low complexity" evidence="1">
    <location>
        <begin position="104"/>
        <end position="113"/>
    </location>
</feature>